<keyword evidence="1" id="KW-0472">Membrane</keyword>
<keyword evidence="1" id="KW-0812">Transmembrane</keyword>
<reference evidence="3 4" key="1">
    <citation type="submission" date="2021-04" db="EMBL/GenBank/DDBJ databases">
        <authorList>
            <person name="Huq M.A."/>
        </authorList>
    </citation>
    <scope>NUCLEOTIDE SEQUENCE [LARGE SCALE GENOMIC DNA]</scope>
    <source>
        <strain evidence="3 4">MAH-13</strain>
    </source>
</reference>
<keyword evidence="4" id="KW-1185">Reference proteome</keyword>
<dbReference type="PROSITE" id="PS51257">
    <property type="entry name" value="PROKAR_LIPOPROTEIN"/>
    <property type="match status" value="1"/>
</dbReference>
<feature type="signal peptide" evidence="2">
    <location>
        <begin position="1"/>
        <end position="32"/>
    </location>
</feature>
<evidence type="ECO:0000256" key="1">
    <source>
        <dbReference type="SAM" id="Phobius"/>
    </source>
</evidence>
<evidence type="ECO:0000313" key="3">
    <source>
        <dbReference type="EMBL" id="MBP1475711.1"/>
    </source>
</evidence>
<dbReference type="EMBL" id="JAGJRS010000034">
    <property type="protein sequence ID" value="MBP1475711.1"/>
    <property type="molecule type" value="Genomic_DNA"/>
</dbReference>
<proteinExistence type="predicted"/>
<gene>
    <name evidence="3" type="ORF">J7I44_15475</name>
</gene>
<evidence type="ECO:0000313" key="4">
    <source>
        <dbReference type="Proteomes" id="UP000823790"/>
    </source>
</evidence>
<dbReference type="RefSeq" id="WP_209622887.1">
    <property type="nucleotide sequence ID" value="NZ_JAGJRS010000034.1"/>
</dbReference>
<accession>A0ABS4DRP8</accession>
<keyword evidence="1" id="KW-1133">Transmembrane helix</keyword>
<organism evidence="3 4">
    <name type="scientific">Frateuria flava</name>
    <dbReference type="NCBI Taxonomy" id="2821489"/>
    <lineage>
        <taxon>Bacteria</taxon>
        <taxon>Pseudomonadati</taxon>
        <taxon>Pseudomonadota</taxon>
        <taxon>Gammaproteobacteria</taxon>
        <taxon>Lysobacterales</taxon>
        <taxon>Rhodanobacteraceae</taxon>
        <taxon>Frateuria</taxon>
    </lineage>
</organism>
<feature type="chain" id="PRO_5045756802" description="DUF2938 domain-containing protein" evidence="2">
    <location>
        <begin position="33"/>
        <end position="160"/>
    </location>
</feature>
<evidence type="ECO:0000256" key="2">
    <source>
        <dbReference type="SAM" id="SignalP"/>
    </source>
</evidence>
<protein>
    <recommendedName>
        <fullName evidence="5">DUF2938 domain-containing protein</fullName>
    </recommendedName>
</protein>
<evidence type="ECO:0008006" key="5">
    <source>
        <dbReference type="Google" id="ProtNLM"/>
    </source>
</evidence>
<name>A0ABS4DRP8_9GAMM</name>
<sequence>MPTPLARLKPSWIARTNLSGAIAAVLSSVVVAACSACEARAPLAGVNAPSQWLWGRRAKRHVGPSWRYTAVGYVVHHFSSLLWAGVYEAWCLRWPAPPRVSAARAAAVAVAACVVDYTITPPRFRPGFERHIGRASIAAVYLAFGAGLFAGAWARRRYVR</sequence>
<comment type="caution">
    <text evidence="3">The sequence shown here is derived from an EMBL/GenBank/DDBJ whole genome shotgun (WGS) entry which is preliminary data.</text>
</comment>
<keyword evidence="2" id="KW-0732">Signal</keyword>
<dbReference type="Proteomes" id="UP000823790">
    <property type="component" value="Unassembled WGS sequence"/>
</dbReference>
<feature type="transmembrane region" description="Helical" evidence="1">
    <location>
        <begin position="132"/>
        <end position="154"/>
    </location>
</feature>